<protein>
    <submittedName>
        <fullName evidence="10">Putative membrane protein YccC</fullName>
    </submittedName>
</protein>
<evidence type="ECO:0000313" key="11">
    <source>
        <dbReference type="Proteomes" id="UP000539075"/>
    </source>
</evidence>
<feature type="transmembrane region" description="Helical" evidence="7">
    <location>
        <begin position="508"/>
        <end position="526"/>
    </location>
</feature>
<comment type="subcellular location">
    <subcellularLocation>
        <location evidence="1">Cell membrane</location>
        <topology evidence="1">Multi-pass membrane protein</topology>
    </subcellularLocation>
</comment>
<organism evidence="10 11">
    <name type="scientific">Desulfovibrio intestinalis</name>
    <dbReference type="NCBI Taxonomy" id="58621"/>
    <lineage>
        <taxon>Bacteria</taxon>
        <taxon>Pseudomonadati</taxon>
        <taxon>Thermodesulfobacteriota</taxon>
        <taxon>Desulfovibrionia</taxon>
        <taxon>Desulfovibrionales</taxon>
        <taxon>Desulfovibrionaceae</taxon>
        <taxon>Desulfovibrio</taxon>
    </lineage>
</organism>
<dbReference type="Proteomes" id="UP000539075">
    <property type="component" value="Unassembled WGS sequence"/>
</dbReference>
<dbReference type="RefSeq" id="WP_183717724.1">
    <property type="nucleotide sequence ID" value="NZ_JACHGO010000001.1"/>
</dbReference>
<feature type="transmembrane region" description="Helical" evidence="7">
    <location>
        <begin position="40"/>
        <end position="62"/>
    </location>
</feature>
<dbReference type="PANTHER" id="PTHR30509">
    <property type="entry name" value="P-HYDROXYBENZOIC ACID EFFLUX PUMP SUBUNIT-RELATED"/>
    <property type="match status" value="1"/>
</dbReference>
<name>A0A7W8BZY1_9BACT</name>
<evidence type="ECO:0000256" key="1">
    <source>
        <dbReference type="ARBA" id="ARBA00004651"/>
    </source>
</evidence>
<dbReference type="AlphaFoldDB" id="A0A7W8BZY1"/>
<feature type="transmembrane region" description="Helical" evidence="7">
    <location>
        <begin position="74"/>
        <end position="92"/>
    </location>
</feature>
<accession>A0A7W8BZY1</accession>
<comment type="similarity">
    <text evidence="6">Belongs to the YccS/YhfK family.</text>
</comment>
<reference evidence="10 11" key="1">
    <citation type="submission" date="2020-08" db="EMBL/GenBank/DDBJ databases">
        <title>Genomic Encyclopedia of Type Strains, Phase IV (KMG-IV): sequencing the most valuable type-strain genomes for metagenomic binning, comparative biology and taxonomic classification.</title>
        <authorList>
            <person name="Goeker M."/>
        </authorList>
    </citation>
    <scope>NUCLEOTIDE SEQUENCE [LARGE SCALE GENOMIC DNA]</scope>
    <source>
        <strain evidence="10 11">DSM 11275</strain>
    </source>
</reference>
<feature type="transmembrane region" description="Helical" evidence="7">
    <location>
        <begin position="404"/>
        <end position="420"/>
    </location>
</feature>
<evidence type="ECO:0000256" key="5">
    <source>
        <dbReference type="ARBA" id="ARBA00023136"/>
    </source>
</evidence>
<feature type="transmembrane region" description="Helical" evidence="7">
    <location>
        <begin position="477"/>
        <end position="496"/>
    </location>
</feature>
<evidence type="ECO:0000256" key="7">
    <source>
        <dbReference type="SAM" id="Phobius"/>
    </source>
</evidence>
<keyword evidence="11" id="KW-1185">Reference proteome</keyword>
<feature type="transmembrane region" description="Helical" evidence="7">
    <location>
        <begin position="379"/>
        <end position="398"/>
    </location>
</feature>
<evidence type="ECO:0000256" key="6">
    <source>
        <dbReference type="ARBA" id="ARBA00043993"/>
    </source>
</evidence>
<dbReference type="InterPro" id="IPR032692">
    <property type="entry name" value="YccS_N"/>
</dbReference>
<evidence type="ECO:0000256" key="3">
    <source>
        <dbReference type="ARBA" id="ARBA00022692"/>
    </source>
</evidence>
<feature type="transmembrane region" description="Helical" evidence="7">
    <location>
        <begin position="427"/>
        <end position="448"/>
    </location>
</feature>
<dbReference type="Pfam" id="PF13515">
    <property type="entry name" value="FUSC_2"/>
    <property type="match status" value="1"/>
</dbReference>
<dbReference type="Pfam" id="PF12805">
    <property type="entry name" value="FUSC-like"/>
    <property type="match status" value="1"/>
</dbReference>
<keyword evidence="5 7" id="KW-0472">Membrane</keyword>
<evidence type="ECO:0000256" key="4">
    <source>
        <dbReference type="ARBA" id="ARBA00022989"/>
    </source>
</evidence>
<evidence type="ECO:0000313" key="10">
    <source>
        <dbReference type="EMBL" id="MBB5142348.1"/>
    </source>
</evidence>
<dbReference type="GO" id="GO:0005886">
    <property type="term" value="C:plasma membrane"/>
    <property type="evidence" value="ECO:0007669"/>
    <property type="project" value="UniProtKB-SubCell"/>
</dbReference>
<feature type="domain" description="Integral membrane bound transporter" evidence="9">
    <location>
        <begin position="397"/>
        <end position="518"/>
    </location>
</feature>
<comment type="caution">
    <text evidence="10">The sequence shown here is derived from an EMBL/GenBank/DDBJ whole genome shotgun (WGS) entry which is preliminary data.</text>
</comment>
<keyword evidence="4 7" id="KW-1133">Transmembrane helix</keyword>
<dbReference type="EMBL" id="JACHGO010000001">
    <property type="protein sequence ID" value="MBB5142348.1"/>
    <property type="molecule type" value="Genomic_DNA"/>
</dbReference>
<feature type="domain" description="Integral membrane protein YccS N-terminal" evidence="8">
    <location>
        <begin position="97"/>
        <end position="217"/>
    </location>
</feature>
<gene>
    <name evidence="10" type="ORF">HNQ38_000411</name>
</gene>
<evidence type="ECO:0000259" key="9">
    <source>
        <dbReference type="Pfam" id="PF13515"/>
    </source>
</evidence>
<dbReference type="InterPro" id="IPR049453">
    <property type="entry name" value="Memb_transporter_dom"/>
</dbReference>
<feature type="transmembrane region" description="Helical" evidence="7">
    <location>
        <begin position="151"/>
        <end position="171"/>
    </location>
</feature>
<keyword evidence="2" id="KW-1003">Cell membrane</keyword>
<evidence type="ECO:0000259" key="8">
    <source>
        <dbReference type="Pfam" id="PF12805"/>
    </source>
</evidence>
<sequence length="717" mass="77126">MSPLRHNEPASWLSELVRQHPAHLSWDISLRAALCVGLPLSIGIIAGDIMIGLWISMGTLLLCSGESGTSTYRALIRQTLICVPIGAAGYLAGYLTLLPYPATLAAMTVISFAAAIISSYGTVFSVGSMQAMLTACIAVGLPFIGNFWMPALLFLVGAAFYILLLGLEILMDRQRPQRIILATHIRALAAFADQKADDGETSIKEDSSEQARRRVTDSFDPLYAALMAEGYRNNQGHSADLAQKAAVIKAADSIFSIITATPKTEIQSLHAVALWLNTLADALIHRSPPPSLPDTLTTQSHLNHSLQQLVDAIWHKGSLPYVDTAHPDQEQDQAANTALAHTTDMATHPAPKTKLLPQNERAKYKAWLLRAKLAIGHDAIINAFIFALCMGVAFASKYVIDGSHWFWVPLTVALVMKPDFGSVFARAVLRTLGTAGGVVIAALMLAYIPKGQPLVLAIALLAGLLSWGKARSYAMQAVILAPLVLVLVDVIVPGAGTIDYALQRFEDTAIGGLIVIVFGYAFWPKVDTQQLGNSFIMALTDAANYLRAACAQDRDDARLHSVQRQRIFDARHLAYRDLSNIRSQLQKHMAEPPPAGIRAAAWLPIIAGAERLCDSITAFSSGRTLGSVMPDPAQVEVLAGRMENLAHENHAHEQRVCPYAHDTRNGSFLCDVNSEIGYLAGLLEQTPGVSANSAARVLSENTANADIAAAKHPTGGA</sequence>
<proteinExistence type="inferred from homology"/>
<dbReference type="PANTHER" id="PTHR30509:SF9">
    <property type="entry name" value="MULTIDRUG RESISTANCE PROTEIN MDTO"/>
    <property type="match status" value="1"/>
</dbReference>
<keyword evidence="3 7" id="KW-0812">Transmembrane</keyword>
<evidence type="ECO:0000256" key="2">
    <source>
        <dbReference type="ARBA" id="ARBA00022475"/>
    </source>
</evidence>